<dbReference type="PROSITE" id="PS50977">
    <property type="entry name" value="HTH_TETR_2"/>
    <property type="match status" value="1"/>
</dbReference>
<keyword evidence="2 4" id="KW-0238">DNA-binding</keyword>
<dbReference type="Gene3D" id="1.10.357.10">
    <property type="entry name" value="Tetracycline Repressor, domain 2"/>
    <property type="match status" value="1"/>
</dbReference>
<dbReference type="EMBL" id="AGSN01000211">
    <property type="protein sequence ID" value="EHH05499.1"/>
    <property type="molecule type" value="Genomic_DNA"/>
</dbReference>
<dbReference type="GO" id="GO:0003677">
    <property type="term" value="F:DNA binding"/>
    <property type="evidence" value="ECO:0007669"/>
    <property type="project" value="UniProtKB-UniRule"/>
</dbReference>
<keyword evidence="7" id="KW-1185">Reference proteome</keyword>
<dbReference type="InterPro" id="IPR036271">
    <property type="entry name" value="Tet_transcr_reg_TetR-rel_C_sf"/>
</dbReference>
<feature type="DNA-binding region" description="H-T-H motif" evidence="4">
    <location>
        <begin position="38"/>
        <end position="57"/>
    </location>
</feature>
<dbReference type="PRINTS" id="PR00455">
    <property type="entry name" value="HTHTETR"/>
</dbReference>
<keyword evidence="3" id="KW-0804">Transcription</keyword>
<dbReference type="SUPFAM" id="SSF48498">
    <property type="entry name" value="Tetracyclin repressor-like, C-terminal domain"/>
    <property type="match status" value="1"/>
</dbReference>
<gene>
    <name evidence="6" type="ORF">MEA186_29852</name>
</gene>
<evidence type="ECO:0000259" key="5">
    <source>
        <dbReference type="PROSITE" id="PS50977"/>
    </source>
</evidence>
<evidence type="ECO:0000313" key="7">
    <source>
        <dbReference type="Proteomes" id="UP000002949"/>
    </source>
</evidence>
<organism evidence="6 7">
    <name type="scientific">Mesorhizobium amorphae CCNWGS0123</name>
    <dbReference type="NCBI Taxonomy" id="1082933"/>
    <lineage>
        <taxon>Bacteria</taxon>
        <taxon>Pseudomonadati</taxon>
        <taxon>Pseudomonadota</taxon>
        <taxon>Alphaproteobacteria</taxon>
        <taxon>Hyphomicrobiales</taxon>
        <taxon>Phyllobacteriaceae</taxon>
        <taxon>Mesorhizobium</taxon>
    </lineage>
</organism>
<dbReference type="InterPro" id="IPR009057">
    <property type="entry name" value="Homeodomain-like_sf"/>
</dbReference>
<dbReference type="OrthoDB" id="9809772at2"/>
<evidence type="ECO:0000256" key="3">
    <source>
        <dbReference type="ARBA" id="ARBA00023163"/>
    </source>
</evidence>
<dbReference type="AlphaFoldDB" id="G6YIZ5"/>
<keyword evidence="1" id="KW-0805">Transcription regulation</keyword>
<evidence type="ECO:0000256" key="2">
    <source>
        <dbReference type="ARBA" id="ARBA00023125"/>
    </source>
</evidence>
<dbReference type="KEGG" id="mamo:A6B35_29760"/>
<dbReference type="PANTHER" id="PTHR47506:SF6">
    <property type="entry name" value="HTH-TYPE TRANSCRIPTIONAL REPRESSOR NEMR"/>
    <property type="match status" value="1"/>
</dbReference>
<sequence>MNEPKKIVKFRKSGEEIKALIVNAATKVVMERGAARMTLAEVATEAGISKGGLLHYFSSKDDLIRAMIAAGLESFEEKTMAMVAADPTPGSYLRAYITTSFPAEGADDIAAAMIAGIASDIELFNEYSAENTKWSDRLEKDGLDYFYAQVIRLAVDGLYFSEAIGLPQFKPKERKAFLQRLLAMTRLESPTTHEHSEPKGQP</sequence>
<protein>
    <submittedName>
        <fullName evidence="6">TetR family transcriptional regulator</fullName>
    </submittedName>
</protein>
<dbReference type="InterPro" id="IPR001647">
    <property type="entry name" value="HTH_TetR"/>
</dbReference>
<dbReference type="Proteomes" id="UP000002949">
    <property type="component" value="Unassembled WGS sequence"/>
</dbReference>
<name>G6YIZ5_9HYPH</name>
<evidence type="ECO:0000256" key="4">
    <source>
        <dbReference type="PROSITE-ProRule" id="PRU00335"/>
    </source>
</evidence>
<dbReference type="PATRIC" id="fig|1082933.3.peg.5799"/>
<dbReference type="Pfam" id="PF00440">
    <property type="entry name" value="TetR_N"/>
    <property type="match status" value="1"/>
</dbReference>
<reference evidence="6 7" key="1">
    <citation type="journal article" date="2012" name="J. Bacteriol.">
        <title>Draft Genome Sequence of Plant Growth-Promoting Rhizobium Mesorhizobium amorphae, Isolated from Zinc-Lead Mine Tailings.</title>
        <authorList>
            <person name="Hao X."/>
            <person name="Lin Y."/>
            <person name="Johnstone L."/>
            <person name="Baltrus D.A."/>
            <person name="Miller S.J."/>
            <person name="Wei G."/>
            <person name="Rensing C."/>
        </authorList>
    </citation>
    <scope>NUCLEOTIDE SEQUENCE [LARGE SCALE GENOMIC DNA]</scope>
    <source>
        <strain evidence="6 7">CCNWGS0123</strain>
    </source>
</reference>
<dbReference type="SUPFAM" id="SSF46689">
    <property type="entry name" value="Homeodomain-like"/>
    <property type="match status" value="1"/>
</dbReference>
<dbReference type="PANTHER" id="PTHR47506">
    <property type="entry name" value="TRANSCRIPTIONAL REGULATORY PROTEIN"/>
    <property type="match status" value="1"/>
</dbReference>
<evidence type="ECO:0000256" key="1">
    <source>
        <dbReference type="ARBA" id="ARBA00023015"/>
    </source>
</evidence>
<proteinExistence type="predicted"/>
<feature type="domain" description="HTH tetR-type" evidence="5">
    <location>
        <begin position="15"/>
        <end position="75"/>
    </location>
</feature>
<dbReference type="InterPro" id="IPR041479">
    <property type="entry name" value="TetR_CgmR_C"/>
</dbReference>
<dbReference type="RefSeq" id="WP_006205745.1">
    <property type="nucleotide sequence ID" value="NZ_AGSN01000211.1"/>
</dbReference>
<accession>G6YIZ5</accession>
<dbReference type="eggNOG" id="COG1309">
    <property type="taxonomic scope" value="Bacteria"/>
</dbReference>
<dbReference type="Pfam" id="PF17937">
    <property type="entry name" value="TetR_C_28"/>
    <property type="match status" value="1"/>
</dbReference>
<evidence type="ECO:0000313" key="6">
    <source>
        <dbReference type="EMBL" id="EHH05499.1"/>
    </source>
</evidence>